<dbReference type="GO" id="GO:0030246">
    <property type="term" value="F:carbohydrate binding"/>
    <property type="evidence" value="ECO:0007669"/>
    <property type="project" value="InterPro"/>
</dbReference>
<feature type="signal peptide" evidence="1">
    <location>
        <begin position="1"/>
        <end position="21"/>
    </location>
</feature>
<dbReference type="AlphaFoldDB" id="T1ETN6"/>
<evidence type="ECO:0000256" key="1">
    <source>
        <dbReference type="SAM" id="SignalP"/>
    </source>
</evidence>
<keyword evidence="5" id="KW-1185">Reference proteome</keyword>
<name>T1ETN6_HELRO</name>
<evidence type="ECO:0000259" key="2">
    <source>
        <dbReference type="Pfam" id="PF02140"/>
    </source>
</evidence>
<dbReference type="OrthoDB" id="1100386at2759"/>
<dbReference type="InterPro" id="IPR043159">
    <property type="entry name" value="Lectin_gal-bd_sf"/>
</dbReference>
<proteinExistence type="predicted"/>
<dbReference type="EMBL" id="KB097495">
    <property type="protein sequence ID" value="ESN96076.1"/>
    <property type="molecule type" value="Genomic_DNA"/>
</dbReference>
<dbReference type="Pfam" id="PF02140">
    <property type="entry name" value="SUEL_Lectin"/>
    <property type="match status" value="2"/>
</dbReference>
<dbReference type="Gene3D" id="2.60.120.740">
    <property type="match status" value="3"/>
</dbReference>
<dbReference type="RefSeq" id="XP_009025326.1">
    <property type="nucleotide sequence ID" value="XM_009027078.1"/>
</dbReference>
<reference evidence="4" key="3">
    <citation type="submission" date="2015-06" db="UniProtKB">
        <authorList>
            <consortium name="EnsemblMetazoa"/>
        </authorList>
    </citation>
    <scope>IDENTIFICATION</scope>
</reference>
<dbReference type="Proteomes" id="UP000015101">
    <property type="component" value="Unassembled WGS sequence"/>
</dbReference>
<feature type="domain" description="SUEL-type lectin" evidence="2">
    <location>
        <begin position="235"/>
        <end position="322"/>
    </location>
</feature>
<reference evidence="3 5" key="2">
    <citation type="journal article" date="2013" name="Nature">
        <title>Insights into bilaterian evolution from three spiralian genomes.</title>
        <authorList>
            <person name="Simakov O."/>
            <person name="Marletaz F."/>
            <person name="Cho S.J."/>
            <person name="Edsinger-Gonzales E."/>
            <person name="Havlak P."/>
            <person name="Hellsten U."/>
            <person name="Kuo D.H."/>
            <person name="Larsson T."/>
            <person name="Lv J."/>
            <person name="Arendt D."/>
            <person name="Savage R."/>
            <person name="Osoegawa K."/>
            <person name="de Jong P."/>
            <person name="Grimwood J."/>
            <person name="Chapman J.A."/>
            <person name="Shapiro H."/>
            <person name="Aerts A."/>
            <person name="Otillar R.P."/>
            <person name="Terry A.Y."/>
            <person name="Boore J.L."/>
            <person name="Grigoriev I.V."/>
            <person name="Lindberg D.R."/>
            <person name="Seaver E.C."/>
            <person name="Weisblat D.A."/>
            <person name="Putnam N.H."/>
            <person name="Rokhsar D.S."/>
        </authorList>
    </citation>
    <scope>NUCLEOTIDE SEQUENCE</scope>
</reference>
<evidence type="ECO:0000313" key="5">
    <source>
        <dbReference type="Proteomes" id="UP000015101"/>
    </source>
</evidence>
<dbReference type="InterPro" id="IPR000922">
    <property type="entry name" value="Lectin_gal-bd_dom"/>
</dbReference>
<accession>T1ETN6</accession>
<dbReference type="InParanoid" id="T1ETN6"/>
<keyword evidence="1" id="KW-0732">Signal</keyword>
<dbReference type="EnsemblMetazoa" id="HelroT163106">
    <property type="protein sequence ID" value="HelroP163106"/>
    <property type="gene ID" value="HelroG163106"/>
</dbReference>
<protein>
    <recommendedName>
        <fullName evidence="2">SUEL-type lectin domain-containing protein</fullName>
    </recommendedName>
</protein>
<feature type="domain" description="SUEL-type lectin" evidence="2">
    <location>
        <begin position="134"/>
        <end position="221"/>
    </location>
</feature>
<gene>
    <name evidence="4" type="primary">20199936</name>
    <name evidence="3" type="ORF">HELRODRAFT_163106</name>
</gene>
<evidence type="ECO:0000313" key="4">
    <source>
        <dbReference type="EnsemblMetazoa" id="HelroP163106"/>
    </source>
</evidence>
<dbReference type="eggNOG" id="KOG4729">
    <property type="taxonomic scope" value="Eukaryota"/>
</dbReference>
<evidence type="ECO:0000313" key="3">
    <source>
        <dbReference type="EMBL" id="ESN96076.1"/>
    </source>
</evidence>
<dbReference type="HOGENOM" id="CLU_776791_0_0_1"/>
<organism evidence="4 5">
    <name type="scientific">Helobdella robusta</name>
    <name type="common">Californian leech</name>
    <dbReference type="NCBI Taxonomy" id="6412"/>
    <lineage>
        <taxon>Eukaryota</taxon>
        <taxon>Metazoa</taxon>
        <taxon>Spiralia</taxon>
        <taxon>Lophotrochozoa</taxon>
        <taxon>Annelida</taxon>
        <taxon>Clitellata</taxon>
        <taxon>Hirudinea</taxon>
        <taxon>Rhynchobdellida</taxon>
        <taxon>Glossiphoniidae</taxon>
        <taxon>Helobdella</taxon>
    </lineage>
</organism>
<dbReference type="KEGG" id="hro:HELRODRAFT_163106"/>
<dbReference type="CDD" id="cd22823">
    <property type="entry name" value="Gal_Rha_Lectin"/>
    <property type="match status" value="3"/>
</dbReference>
<dbReference type="PANTHER" id="PTHR46780">
    <property type="entry name" value="PROTEIN EVA-1"/>
    <property type="match status" value="1"/>
</dbReference>
<dbReference type="GeneID" id="20199936"/>
<dbReference type="CTD" id="20199936"/>
<dbReference type="EMBL" id="AMQM01001291">
    <property type="status" value="NOT_ANNOTATED_CDS"/>
    <property type="molecule type" value="Genomic_DNA"/>
</dbReference>
<feature type="chain" id="PRO_5010980021" description="SUEL-type lectin domain-containing protein" evidence="1">
    <location>
        <begin position="22"/>
        <end position="357"/>
    </location>
</feature>
<reference evidence="5" key="1">
    <citation type="submission" date="2012-12" db="EMBL/GenBank/DDBJ databases">
        <authorList>
            <person name="Hellsten U."/>
            <person name="Grimwood J."/>
            <person name="Chapman J.A."/>
            <person name="Shapiro H."/>
            <person name="Aerts A."/>
            <person name="Otillar R.P."/>
            <person name="Terry A.Y."/>
            <person name="Boore J.L."/>
            <person name="Simakov O."/>
            <person name="Marletaz F."/>
            <person name="Cho S.-J."/>
            <person name="Edsinger-Gonzales E."/>
            <person name="Havlak P."/>
            <person name="Kuo D.-H."/>
            <person name="Larsson T."/>
            <person name="Lv J."/>
            <person name="Arendt D."/>
            <person name="Savage R."/>
            <person name="Osoegawa K."/>
            <person name="de Jong P."/>
            <person name="Lindberg D.R."/>
            <person name="Seaver E.C."/>
            <person name="Weisblat D.A."/>
            <person name="Putnam N.H."/>
            <person name="Grigoriev I.V."/>
            <person name="Rokhsar D.S."/>
        </authorList>
    </citation>
    <scope>NUCLEOTIDE SEQUENCE</scope>
</reference>
<sequence length="357" mass="41205">MSCRIFVKILISVRLIHLTSAEEYCNSESFKPRCQPNEIIQIQESIYGRRNVGRCIKQEGNLIESLLENSGFIGCYTDVGYLIEPLCSGRVECDVLVATVDASTPCHRSFMRYLEVSYKCVKEEFCISESFKPKCSANEIIVVRQALFGRRQIGRCLKSEEPLSENNYMDKKFIGCYADVRSVVDAHCSGKQSCEVSVVKLEVDSLCHRYLIRYLDVEYVCLREEYCNDELFHPSCSQNEIIYITSAYYGRKSMSKCLLDEGDPDEIFLKTPGFINCFADVRHILEPKCAARQSCEVSIALLKVQTTCLKQLKHYLEVHYRCQEGFVLLNFLFRISRDDFETTPSYLCLYIRYNLFS</sequence>